<keyword evidence="1" id="KW-0812">Transmembrane</keyword>
<evidence type="ECO:0000256" key="1">
    <source>
        <dbReference type="SAM" id="Phobius"/>
    </source>
</evidence>
<sequence length="165" mass="18294">MNRMENRRRRLILLALVLAGVATFIPGITLPMMTVKKLVLMKNTFTVLSGIGALLADKTFGLGLLLLGFSVIFPLGKFALMAAYLYYYPPIPAALARWQTWLGKLAKFSMLDVFVVAQMLMILKLGWLVEVQIHSGIYWFSAAVILSLVAGIAIEYDLKGRLKAS</sequence>
<dbReference type="Proteomes" id="UP000190837">
    <property type="component" value="Unassembled WGS sequence"/>
</dbReference>
<organism evidence="2 3">
    <name type="scientific">Cardiobacterium hominis</name>
    <dbReference type="NCBI Taxonomy" id="2718"/>
    <lineage>
        <taxon>Bacteria</taxon>
        <taxon>Pseudomonadati</taxon>
        <taxon>Pseudomonadota</taxon>
        <taxon>Gammaproteobacteria</taxon>
        <taxon>Cardiobacteriales</taxon>
        <taxon>Cardiobacteriaceae</taxon>
        <taxon>Cardiobacterium</taxon>
    </lineage>
</organism>
<evidence type="ECO:0000313" key="2">
    <source>
        <dbReference type="EMBL" id="SAM69327.1"/>
    </source>
</evidence>
<dbReference type="AlphaFoldDB" id="A0A1C3H675"/>
<dbReference type="RefSeq" id="WP_079541686.1">
    <property type="nucleotide sequence ID" value="NZ_FKLO01000067.1"/>
</dbReference>
<feature type="transmembrane region" description="Helical" evidence="1">
    <location>
        <begin position="108"/>
        <end position="129"/>
    </location>
</feature>
<name>A0A1C3H675_9GAMM</name>
<feature type="transmembrane region" description="Helical" evidence="1">
    <location>
        <begin position="135"/>
        <end position="156"/>
    </location>
</feature>
<keyword evidence="1" id="KW-0472">Membrane</keyword>
<proteinExistence type="predicted"/>
<dbReference type="InterPro" id="IPR007498">
    <property type="entry name" value="PqiA-like"/>
</dbReference>
<reference evidence="3" key="1">
    <citation type="submission" date="2016-04" db="EMBL/GenBank/DDBJ databases">
        <authorList>
            <person name="Tagini F."/>
        </authorList>
    </citation>
    <scope>NUCLEOTIDE SEQUENCE [LARGE SCALE GENOMIC DNA]</scope>
    <source>
        <strain evidence="3">CHUV0807</strain>
    </source>
</reference>
<dbReference type="EMBL" id="FKLO01000067">
    <property type="protein sequence ID" value="SAM69327.1"/>
    <property type="molecule type" value="Genomic_DNA"/>
</dbReference>
<dbReference type="Pfam" id="PF04403">
    <property type="entry name" value="PqiA"/>
    <property type="match status" value="1"/>
</dbReference>
<accession>A0A1C3H675</accession>
<feature type="transmembrane region" description="Helical" evidence="1">
    <location>
        <begin position="64"/>
        <end position="87"/>
    </location>
</feature>
<keyword evidence="1" id="KW-1133">Transmembrane helix</keyword>
<protein>
    <submittedName>
        <fullName evidence="2">Paraquat-inducible protein A</fullName>
    </submittedName>
</protein>
<evidence type="ECO:0000313" key="3">
    <source>
        <dbReference type="Proteomes" id="UP000190837"/>
    </source>
</evidence>
<gene>
    <name evidence="2" type="ORF">CHUV0807_2047</name>
</gene>